<dbReference type="RefSeq" id="WP_245913409.1">
    <property type="nucleotide sequence ID" value="NZ_OCNJ01000003.1"/>
</dbReference>
<keyword evidence="2" id="KW-0808">Transferase</keyword>
<dbReference type="EMBL" id="OCNJ01000003">
    <property type="protein sequence ID" value="SOD93726.1"/>
    <property type="molecule type" value="Genomic_DNA"/>
</dbReference>
<sequence length="257" mass="28607">MTDRYAPTAYAADRAADLMDAPRRTGAAAPAEPPRDAEAAVPEYLRDTYTWAYLSRFGTRFFDKPLVVSTILWGNARRLIRSVAAEMKPGWRVLQPACVYGDFSLRVADAVGPDGRLDVCDIAPIQVALTRRKLAGVRQASVRREDAAAPGKGPYDAVACFFLLHEVPEEYKRAIVDNMLAAVHDGGTVVFVDYHRPVGWHPLKPIMSVVFDRLEPFAKALWANEIRDYASAPDAFTWEKTTYFGGLYQKVVARRLG</sequence>
<dbReference type="GO" id="GO:0008168">
    <property type="term" value="F:methyltransferase activity"/>
    <property type="evidence" value="ECO:0007669"/>
    <property type="project" value="UniProtKB-KW"/>
</dbReference>
<dbReference type="Proteomes" id="UP000219621">
    <property type="component" value="Unassembled WGS sequence"/>
</dbReference>
<proteinExistence type="predicted"/>
<evidence type="ECO:0000313" key="2">
    <source>
        <dbReference type="EMBL" id="SOD93726.1"/>
    </source>
</evidence>
<keyword evidence="3" id="KW-1185">Reference proteome</keyword>
<accession>A0A286GES7</accession>
<evidence type="ECO:0000259" key="1">
    <source>
        <dbReference type="Pfam" id="PF13649"/>
    </source>
</evidence>
<reference evidence="2 3" key="1">
    <citation type="submission" date="2017-09" db="EMBL/GenBank/DDBJ databases">
        <authorList>
            <person name="Ehlers B."/>
            <person name="Leendertz F.H."/>
        </authorList>
    </citation>
    <scope>NUCLEOTIDE SEQUENCE [LARGE SCALE GENOMIC DNA]</scope>
    <source>
        <strain evidence="2 3">USBA 140</strain>
    </source>
</reference>
<dbReference type="AlphaFoldDB" id="A0A286GES7"/>
<dbReference type="GO" id="GO:0032259">
    <property type="term" value="P:methylation"/>
    <property type="evidence" value="ECO:0007669"/>
    <property type="project" value="UniProtKB-KW"/>
</dbReference>
<dbReference type="InterPro" id="IPR041698">
    <property type="entry name" value="Methyltransf_25"/>
</dbReference>
<protein>
    <submittedName>
        <fullName evidence="2">Methyltransferase domain-containing protein</fullName>
    </submittedName>
</protein>
<dbReference type="InterPro" id="IPR029063">
    <property type="entry name" value="SAM-dependent_MTases_sf"/>
</dbReference>
<evidence type="ECO:0000313" key="3">
    <source>
        <dbReference type="Proteomes" id="UP000219621"/>
    </source>
</evidence>
<dbReference type="SUPFAM" id="SSF53335">
    <property type="entry name" value="S-adenosyl-L-methionine-dependent methyltransferases"/>
    <property type="match status" value="1"/>
</dbReference>
<keyword evidence="2" id="KW-0489">Methyltransferase</keyword>
<dbReference type="Gene3D" id="3.40.50.150">
    <property type="entry name" value="Vaccinia Virus protein VP39"/>
    <property type="match status" value="1"/>
</dbReference>
<dbReference type="Pfam" id="PF13649">
    <property type="entry name" value="Methyltransf_25"/>
    <property type="match status" value="1"/>
</dbReference>
<feature type="domain" description="Methyltransferase" evidence="1">
    <location>
        <begin position="93"/>
        <end position="187"/>
    </location>
</feature>
<organism evidence="2 3">
    <name type="scientific">Caenispirillum bisanense</name>
    <dbReference type="NCBI Taxonomy" id="414052"/>
    <lineage>
        <taxon>Bacteria</taxon>
        <taxon>Pseudomonadati</taxon>
        <taxon>Pseudomonadota</taxon>
        <taxon>Alphaproteobacteria</taxon>
        <taxon>Rhodospirillales</taxon>
        <taxon>Novispirillaceae</taxon>
        <taxon>Caenispirillum</taxon>
    </lineage>
</organism>
<gene>
    <name evidence="2" type="ORF">SAMN05421508_103168</name>
</gene>
<dbReference type="NCBIfam" id="NF038261">
    <property type="entry name" value="rhodoquin_RquA"/>
    <property type="match status" value="1"/>
</dbReference>
<name>A0A286GES7_9PROT</name>